<dbReference type="Pfam" id="PF16736">
    <property type="entry name" value="sCache_like"/>
    <property type="match status" value="1"/>
</dbReference>
<dbReference type="PANTHER" id="PTHR45453">
    <property type="entry name" value="PHOSPHATE REGULON SENSOR PROTEIN PHOR"/>
    <property type="match status" value="1"/>
</dbReference>
<dbReference type="InterPro" id="IPR003594">
    <property type="entry name" value="HATPase_dom"/>
</dbReference>
<organism evidence="18">
    <name type="scientific">Bacillus sp. YP6</name>
    <dbReference type="NCBI Taxonomy" id="1656930"/>
    <lineage>
        <taxon>Bacteria</taxon>
        <taxon>Bacillati</taxon>
        <taxon>Bacillota</taxon>
        <taxon>Bacilli</taxon>
        <taxon>Bacillales</taxon>
        <taxon>Bacillaceae</taxon>
        <taxon>Bacillus</taxon>
    </lineage>
</organism>
<dbReference type="SMART" id="SM00387">
    <property type="entry name" value="HATPase_c"/>
    <property type="match status" value="1"/>
</dbReference>
<evidence type="ECO:0000256" key="1">
    <source>
        <dbReference type="ARBA" id="ARBA00000085"/>
    </source>
</evidence>
<dbReference type="GO" id="GO:0006355">
    <property type="term" value="P:regulation of DNA-templated transcription"/>
    <property type="evidence" value="ECO:0007669"/>
    <property type="project" value="InterPro"/>
</dbReference>
<evidence type="ECO:0000256" key="3">
    <source>
        <dbReference type="ARBA" id="ARBA00004314"/>
    </source>
</evidence>
<dbReference type="PANTHER" id="PTHR45453:SF1">
    <property type="entry name" value="PHOSPHATE REGULON SENSOR PROTEIN PHOR"/>
    <property type="match status" value="1"/>
</dbReference>
<accession>A0A1P8SFL3</accession>
<dbReference type="CDD" id="cd00082">
    <property type="entry name" value="HisKA"/>
    <property type="match status" value="1"/>
</dbReference>
<dbReference type="InterPro" id="IPR036890">
    <property type="entry name" value="HATPase_C_sf"/>
</dbReference>
<keyword evidence="9" id="KW-0547">Nucleotide-binding</keyword>
<dbReference type="SMART" id="SM00091">
    <property type="entry name" value="PAS"/>
    <property type="match status" value="1"/>
</dbReference>
<dbReference type="NCBIfam" id="NF046044">
    <property type="entry name" value="PnpS"/>
    <property type="match status" value="1"/>
</dbReference>
<dbReference type="Gene3D" id="3.30.565.10">
    <property type="entry name" value="Histidine kinase-like ATPase, C-terminal domain"/>
    <property type="match status" value="1"/>
</dbReference>
<dbReference type="GO" id="GO:0016036">
    <property type="term" value="P:cellular response to phosphate starvation"/>
    <property type="evidence" value="ECO:0007669"/>
    <property type="project" value="TreeGrafter"/>
</dbReference>
<dbReference type="InterPro" id="IPR003661">
    <property type="entry name" value="HisK_dim/P_dom"/>
</dbReference>
<keyword evidence="12 15" id="KW-1133">Transmembrane helix</keyword>
<dbReference type="Gene3D" id="3.30.450.20">
    <property type="entry name" value="PAS domain"/>
    <property type="match status" value="2"/>
</dbReference>
<dbReference type="Pfam" id="PF00512">
    <property type="entry name" value="HisKA"/>
    <property type="match status" value="1"/>
</dbReference>
<dbReference type="InterPro" id="IPR000014">
    <property type="entry name" value="PAS"/>
</dbReference>
<dbReference type="InterPro" id="IPR035965">
    <property type="entry name" value="PAS-like_dom_sf"/>
</dbReference>
<dbReference type="GO" id="GO:0000155">
    <property type="term" value="F:phosphorelay sensor kinase activity"/>
    <property type="evidence" value="ECO:0007669"/>
    <property type="project" value="InterPro"/>
</dbReference>
<evidence type="ECO:0000256" key="2">
    <source>
        <dbReference type="ARBA" id="ARBA00004236"/>
    </source>
</evidence>
<evidence type="ECO:0000256" key="6">
    <source>
        <dbReference type="ARBA" id="ARBA00022553"/>
    </source>
</evidence>
<dbReference type="SMART" id="SM00388">
    <property type="entry name" value="HisKA"/>
    <property type="match status" value="1"/>
</dbReference>
<keyword evidence="7" id="KW-0808">Transferase</keyword>
<dbReference type="GO" id="GO:0005524">
    <property type="term" value="F:ATP binding"/>
    <property type="evidence" value="ECO:0007669"/>
    <property type="project" value="UniProtKB-KW"/>
</dbReference>
<evidence type="ECO:0000256" key="7">
    <source>
        <dbReference type="ARBA" id="ARBA00022679"/>
    </source>
</evidence>
<dbReference type="CDD" id="cd00075">
    <property type="entry name" value="HATPase"/>
    <property type="match status" value="1"/>
</dbReference>
<keyword evidence="8 15" id="KW-0812">Transmembrane</keyword>
<dbReference type="SUPFAM" id="SSF47384">
    <property type="entry name" value="Homodimeric domain of signal transducing histidine kinase"/>
    <property type="match status" value="1"/>
</dbReference>
<evidence type="ECO:0000259" key="16">
    <source>
        <dbReference type="PROSITE" id="PS50109"/>
    </source>
</evidence>
<dbReference type="FunFam" id="1.10.287.130:FF:000001">
    <property type="entry name" value="Two-component sensor histidine kinase"/>
    <property type="match status" value="1"/>
</dbReference>
<dbReference type="NCBIfam" id="TIGR00229">
    <property type="entry name" value="sensory_box"/>
    <property type="match status" value="1"/>
</dbReference>
<feature type="domain" description="Histidine kinase" evidence="16">
    <location>
        <begin position="359"/>
        <end position="577"/>
    </location>
</feature>
<name>A0A1P8SFL3_9BACI</name>
<sequence length="579" mass="64777">MNKVRVRLFALLVVCIILVFSVLGLFLQQLLSSSAEERTADQLKKESVYIAGLLDTGRIGNKSNETVIRDAGRTLGINVAVLNEKGDAVYHSGSHADDSAVKEFISHNKSEEAVQSKSKVIRGTAVKNDAGKIAGYVLVSSEINGGSSVAGEMWGMLAASLCTAFIIIVFFYTNMTSRYKKSIDAATKVATELSKGNYDARSYSGYARRSDRLGRAMNSLAVDLMEMTRTQDMQRDRLLTVIENIGSGLILIDGRGFINLVNRSYTKQFHTKPERLLRRLYHDAFEHEEIIRLVEDIFMTETKKCQLLRLPINIERRYFEVDGVPIMGPDDEWKGIVLVFHDMTEIKKLEQMRKDFVANVSHELKTPITSIKGFTETLLDGAMKDEKALSDFLSIILKESERLQSLVQDLLDLSKMEQQNFTMRVESFDAAKILHEIEALLQHKAAEKGISFQLDLPEEPIFVTGDAHRLKQVFLNLANNALTYTPEKGTVGISVHVKETVVDIKVSDTGIGIQKEEIPRIFERFYRVDKDRSRNSGGTGLGLAIVKHLIEAHEGKIEVTSEPGQGTVFTVTLKRQPEA</sequence>
<dbReference type="SUPFAM" id="SSF55874">
    <property type="entry name" value="ATPase domain of HSP90 chaperone/DNA topoisomerase II/histidine kinase"/>
    <property type="match status" value="1"/>
</dbReference>
<evidence type="ECO:0000256" key="9">
    <source>
        <dbReference type="ARBA" id="ARBA00022741"/>
    </source>
</evidence>
<evidence type="ECO:0000256" key="8">
    <source>
        <dbReference type="ARBA" id="ARBA00022692"/>
    </source>
</evidence>
<dbReference type="SUPFAM" id="SSF55785">
    <property type="entry name" value="PYP-like sensor domain (PAS domain)"/>
    <property type="match status" value="1"/>
</dbReference>
<evidence type="ECO:0000313" key="18">
    <source>
        <dbReference type="EMBL" id="APY20690.1"/>
    </source>
</evidence>
<dbReference type="InterPro" id="IPR013767">
    <property type="entry name" value="PAS_fold"/>
</dbReference>
<dbReference type="InterPro" id="IPR004358">
    <property type="entry name" value="Sig_transdc_His_kin-like_C"/>
</dbReference>
<proteinExistence type="predicted"/>
<evidence type="ECO:0000259" key="17">
    <source>
        <dbReference type="PROSITE" id="PS50113"/>
    </source>
</evidence>
<keyword evidence="14 15" id="KW-0472">Membrane</keyword>
<dbReference type="EMBL" id="KY403892">
    <property type="protein sequence ID" value="APY20690.1"/>
    <property type="molecule type" value="Genomic_DNA"/>
</dbReference>
<dbReference type="InterPro" id="IPR050351">
    <property type="entry name" value="BphY/WalK/GraS-like"/>
</dbReference>
<dbReference type="FunFam" id="3.30.565.10:FF:000023">
    <property type="entry name" value="PAS domain-containing sensor histidine kinase"/>
    <property type="match status" value="1"/>
</dbReference>
<dbReference type="GO" id="GO:0045121">
    <property type="term" value="C:membrane raft"/>
    <property type="evidence" value="ECO:0007669"/>
    <property type="project" value="UniProtKB-SubCell"/>
</dbReference>
<dbReference type="PRINTS" id="PR00344">
    <property type="entry name" value="BCTRLSENSOR"/>
</dbReference>
<keyword evidence="10" id="KW-0418">Kinase</keyword>
<feature type="domain" description="PAC" evidence="17">
    <location>
        <begin position="301"/>
        <end position="355"/>
    </location>
</feature>
<evidence type="ECO:0000256" key="4">
    <source>
        <dbReference type="ARBA" id="ARBA00012438"/>
    </source>
</evidence>
<evidence type="ECO:0000256" key="13">
    <source>
        <dbReference type="ARBA" id="ARBA00023012"/>
    </source>
</evidence>
<keyword evidence="13" id="KW-0902">Two-component regulatory system</keyword>
<evidence type="ECO:0000256" key="12">
    <source>
        <dbReference type="ARBA" id="ARBA00022989"/>
    </source>
</evidence>
<comment type="catalytic activity">
    <reaction evidence="1">
        <text>ATP + protein L-histidine = ADP + protein N-phospho-L-histidine.</text>
        <dbReference type="EC" id="2.7.13.3"/>
    </reaction>
</comment>
<comment type="subcellular location">
    <subcellularLocation>
        <location evidence="2">Cell membrane</location>
    </subcellularLocation>
    <subcellularLocation>
        <location evidence="3">Membrane raft</location>
        <topology evidence="3">Multi-pass membrane protein</topology>
    </subcellularLocation>
</comment>
<evidence type="ECO:0000256" key="5">
    <source>
        <dbReference type="ARBA" id="ARBA00022475"/>
    </source>
</evidence>
<dbReference type="InterPro" id="IPR031967">
    <property type="entry name" value="PhoR_single_Cache-like_dom"/>
</dbReference>
<keyword evidence="18" id="KW-0378">Hydrolase</keyword>
<dbReference type="AlphaFoldDB" id="A0A1P8SFL3"/>
<dbReference type="GO" id="GO:0004721">
    <property type="term" value="F:phosphoprotein phosphatase activity"/>
    <property type="evidence" value="ECO:0007669"/>
    <property type="project" value="TreeGrafter"/>
</dbReference>
<dbReference type="EC" id="2.7.13.3" evidence="4"/>
<dbReference type="Gene3D" id="1.10.287.130">
    <property type="match status" value="1"/>
</dbReference>
<evidence type="ECO:0000256" key="15">
    <source>
        <dbReference type="SAM" id="Phobius"/>
    </source>
</evidence>
<dbReference type="InterPro" id="IPR005467">
    <property type="entry name" value="His_kinase_dom"/>
</dbReference>
<dbReference type="Pfam" id="PF00989">
    <property type="entry name" value="PAS"/>
    <property type="match status" value="1"/>
</dbReference>
<dbReference type="InterPro" id="IPR036097">
    <property type="entry name" value="HisK_dim/P_sf"/>
</dbReference>
<dbReference type="PROSITE" id="PS50109">
    <property type="entry name" value="HIS_KIN"/>
    <property type="match status" value="1"/>
</dbReference>
<dbReference type="FunFam" id="3.30.450.20:FF:000071">
    <property type="entry name" value="PAS domain-containing sensor histidine kinase"/>
    <property type="match status" value="1"/>
</dbReference>
<evidence type="ECO:0000256" key="11">
    <source>
        <dbReference type="ARBA" id="ARBA00022840"/>
    </source>
</evidence>
<feature type="transmembrane region" description="Helical" evidence="15">
    <location>
        <begin position="153"/>
        <end position="172"/>
    </location>
</feature>
<keyword evidence="11" id="KW-0067">ATP-binding</keyword>
<keyword evidence="6" id="KW-0597">Phosphoprotein</keyword>
<reference evidence="18" key="1">
    <citation type="submission" date="2016-12" db="EMBL/GenBank/DDBJ databases">
        <authorList>
            <person name="Song W.-J."/>
            <person name="Kurnit D.M."/>
        </authorList>
    </citation>
    <scope>NUCLEOTIDE SEQUENCE</scope>
    <source>
        <strain evidence="18">YP6</strain>
    </source>
</reference>
<keyword evidence="5" id="KW-1003">Cell membrane</keyword>
<evidence type="ECO:0000256" key="10">
    <source>
        <dbReference type="ARBA" id="ARBA00022777"/>
    </source>
</evidence>
<dbReference type="Pfam" id="PF02518">
    <property type="entry name" value="HATPase_c"/>
    <property type="match status" value="1"/>
</dbReference>
<dbReference type="InterPro" id="IPR000700">
    <property type="entry name" value="PAS-assoc_C"/>
</dbReference>
<protein>
    <recommendedName>
        <fullName evidence="4">histidine kinase</fullName>
        <ecNumber evidence="4">2.7.13.3</ecNumber>
    </recommendedName>
</protein>
<dbReference type="GO" id="GO:0005886">
    <property type="term" value="C:plasma membrane"/>
    <property type="evidence" value="ECO:0007669"/>
    <property type="project" value="UniProtKB-SubCell"/>
</dbReference>
<dbReference type="PROSITE" id="PS50113">
    <property type="entry name" value="PAC"/>
    <property type="match status" value="1"/>
</dbReference>
<evidence type="ECO:0000256" key="14">
    <source>
        <dbReference type="ARBA" id="ARBA00023136"/>
    </source>
</evidence>